<proteinExistence type="predicted"/>
<evidence type="ECO:0000313" key="2">
    <source>
        <dbReference type="Proteomes" id="UP000316621"/>
    </source>
</evidence>
<accession>A0A4Y7J962</accession>
<reference evidence="1 2" key="1">
    <citation type="journal article" date="2018" name="Science">
        <title>The opium poppy genome and morphinan production.</title>
        <authorList>
            <person name="Guo L."/>
            <person name="Winzer T."/>
            <person name="Yang X."/>
            <person name="Li Y."/>
            <person name="Ning Z."/>
            <person name="He Z."/>
            <person name="Teodor R."/>
            <person name="Lu Y."/>
            <person name="Bowser T.A."/>
            <person name="Graham I.A."/>
            <person name="Ye K."/>
        </authorList>
    </citation>
    <scope>NUCLEOTIDE SEQUENCE [LARGE SCALE GENOMIC DNA]</scope>
    <source>
        <strain evidence="2">cv. HN1</strain>
        <tissue evidence="1">Leaves</tissue>
    </source>
</reference>
<keyword evidence="2" id="KW-1185">Reference proteome</keyword>
<dbReference type="EMBL" id="CM010717">
    <property type="protein sequence ID" value="RZC56602.1"/>
    <property type="molecule type" value="Genomic_DNA"/>
</dbReference>
<dbReference type="Proteomes" id="UP000316621">
    <property type="component" value="Chromosome 3"/>
</dbReference>
<gene>
    <name evidence="1" type="ORF">C5167_015453</name>
</gene>
<dbReference type="Gramene" id="RZC56602">
    <property type="protein sequence ID" value="RZC56602"/>
    <property type="gene ID" value="C5167_015453"/>
</dbReference>
<name>A0A4Y7J962_PAPSO</name>
<protein>
    <submittedName>
        <fullName evidence="1">Uncharacterized protein</fullName>
    </submittedName>
</protein>
<organism evidence="1 2">
    <name type="scientific">Papaver somniferum</name>
    <name type="common">Opium poppy</name>
    <dbReference type="NCBI Taxonomy" id="3469"/>
    <lineage>
        <taxon>Eukaryota</taxon>
        <taxon>Viridiplantae</taxon>
        <taxon>Streptophyta</taxon>
        <taxon>Embryophyta</taxon>
        <taxon>Tracheophyta</taxon>
        <taxon>Spermatophyta</taxon>
        <taxon>Magnoliopsida</taxon>
        <taxon>Ranunculales</taxon>
        <taxon>Papaveraceae</taxon>
        <taxon>Papaveroideae</taxon>
        <taxon>Papaver</taxon>
    </lineage>
</organism>
<dbReference type="AlphaFoldDB" id="A0A4Y7J962"/>
<sequence length="60" mass="6761">MDGTSRESRTSSVLLEYKCALYFRNFGPKWHPTNSRATRKIVAATIDGNQNYPDGGTDHE</sequence>
<evidence type="ECO:0000313" key="1">
    <source>
        <dbReference type="EMBL" id="RZC56602.1"/>
    </source>
</evidence>